<evidence type="ECO:0000313" key="3">
    <source>
        <dbReference type="Proteomes" id="UP001529510"/>
    </source>
</evidence>
<organism evidence="2 3">
    <name type="scientific">Cirrhinus mrigala</name>
    <name type="common">Mrigala</name>
    <dbReference type="NCBI Taxonomy" id="683832"/>
    <lineage>
        <taxon>Eukaryota</taxon>
        <taxon>Metazoa</taxon>
        <taxon>Chordata</taxon>
        <taxon>Craniata</taxon>
        <taxon>Vertebrata</taxon>
        <taxon>Euteleostomi</taxon>
        <taxon>Actinopterygii</taxon>
        <taxon>Neopterygii</taxon>
        <taxon>Teleostei</taxon>
        <taxon>Ostariophysi</taxon>
        <taxon>Cypriniformes</taxon>
        <taxon>Cyprinidae</taxon>
        <taxon>Labeoninae</taxon>
        <taxon>Labeonini</taxon>
        <taxon>Cirrhinus</taxon>
    </lineage>
</organism>
<feature type="non-terminal residue" evidence="2">
    <location>
        <position position="106"/>
    </location>
</feature>
<sequence>KTPRASAPPRSPVVMPKQTAPPPKSGPSISFGAPLEDKMSISASEGEQSADEVDVSVGRRPAAVAAPSEADAELGSGWRFLRLNDWFLGTRSPAPPRSPPVPFFPE</sequence>
<accession>A0ABD0Q878</accession>
<protein>
    <submittedName>
        <fullName evidence="2">Uncharacterized protein</fullName>
    </submittedName>
</protein>
<proteinExistence type="predicted"/>
<feature type="region of interest" description="Disordered" evidence="1">
    <location>
        <begin position="1"/>
        <end position="54"/>
    </location>
</feature>
<reference evidence="2 3" key="1">
    <citation type="submission" date="2024-05" db="EMBL/GenBank/DDBJ databases">
        <title>Genome sequencing and assembly of Indian major carp, Cirrhinus mrigala (Hamilton, 1822).</title>
        <authorList>
            <person name="Mohindra V."/>
            <person name="Chowdhury L.M."/>
            <person name="Lal K."/>
            <person name="Jena J.K."/>
        </authorList>
    </citation>
    <scope>NUCLEOTIDE SEQUENCE [LARGE SCALE GENOMIC DNA]</scope>
    <source>
        <strain evidence="2">CM1030</strain>
        <tissue evidence="2">Blood</tissue>
    </source>
</reference>
<name>A0ABD0Q878_CIRMR</name>
<gene>
    <name evidence="2" type="ORF">M9458_021485</name>
</gene>
<dbReference type="EMBL" id="JAMKFB020000010">
    <property type="protein sequence ID" value="KAL0182110.1"/>
    <property type="molecule type" value="Genomic_DNA"/>
</dbReference>
<comment type="caution">
    <text evidence="2">The sequence shown here is derived from an EMBL/GenBank/DDBJ whole genome shotgun (WGS) entry which is preliminary data.</text>
</comment>
<evidence type="ECO:0000313" key="2">
    <source>
        <dbReference type="EMBL" id="KAL0182110.1"/>
    </source>
</evidence>
<evidence type="ECO:0000256" key="1">
    <source>
        <dbReference type="SAM" id="MobiDB-lite"/>
    </source>
</evidence>
<keyword evidence="3" id="KW-1185">Reference proteome</keyword>
<feature type="non-terminal residue" evidence="2">
    <location>
        <position position="1"/>
    </location>
</feature>
<dbReference type="AlphaFoldDB" id="A0ABD0Q878"/>
<dbReference type="Proteomes" id="UP001529510">
    <property type="component" value="Unassembled WGS sequence"/>
</dbReference>